<dbReference type="Proteomes" id="UP000186917">
    <property type="component" value="Unassembled WGS sequence"/>
</dbReference>
<dbReference type="AlphaFoldDB" id="A0A173MD18"/>
<gene>
    <name evidence="1" type="ORF">SAMN05421788_10565</name>
</gene>
<dbReference type="OrthoDB" id="669122at2"/>
<evidence type="ECO:0000313" key="2">
    <source>
        <dbReference type="Proteomes" id="UP000186917"/>
    </source>
</evidence>
<dbReference type="RefSeq" id="WP_076379922.1">
    <property type="nucleotide sequence ID" value="NZ_AP017422.1"/>
</dbReference>
<protein>
    <submittedName>
        <fullName evidence="1">Uncharacterized protein</fullName>
    </submittedName>
</protein>
<dbReference type="EMBL" id="FTOR01000005">
    <property type="protein sequence ID" value="SIT20803.1"/>
    <property type="molecule type" value="Genomic_DNA"/>
</dbReference>
<name>A0A173MD18_9BACT</name>
<evidence type="ECO:0000313" key="1">
    <source>
        <dbReference type="EMBL" id="SIT20803.1"/>
    </source>
</evidence>
<accession>A0A173MD18</accession>
<sequence>MIKKHVHFIPQQEGLLLLWLTNLKEKIGTAGAAAGMPATEITELETFLTALIGAINLAEIKRNELKNALTERDELKKINLKGIMVLVNRLKNLPGYKASIGSELGLNSTSQVVDPLLLKPDIKAAVYPGKVLITFNLQLMNCITIYSRIKGSNGWDRLGNDYESPFEDVRPLMVANQPETREYQALYFNGRQDVGYASDIIEVTYGG</sequence>
<dbReference type="STRING" id="477680.SAMN05421788_10565"/>
<proteinExistence type="predicted"/>
<organism evidence="1 2">
    <name type="scientific">Filimonas lacunae</name>
    <dbReference type="NCBI Taxonomy" id="477680"/>
    <lineage>
        <taxon>Bacteria</taxon>
        <taxon>Pseudomonadati</taxon>
        <taxon>Bacteroidota</taxon>
        <taxon>Chitinophagia</taxon>
        <taxon>Chitinophagales</taxon>
        <taxon>Chitinophagaceae</taxon>
        <taxon>Filimonas</taxon>
    </lineage>
</organism>
<reference evidence="2" key="1">
    <citation type="submission" date="2017-01" db="EMBL/GenBank/DDBJ databases">
        <authorList>
            <person name="Varghese N."/>
            <person name="Submissions S."/>
        </authorList>
    </citation>
    <scope>NUCLEOTIDE SEQUENCE [LARGE SCALE GENOMIC DNA]</scope>
    <source>
        <strain evidence="2">DSM 21054</strain>
    </source>
</reference>
<dbReference type="KEGG" id="fln:FLA_1490"/>
<keyword evidence="2" id="KW-1185">Reference proteome</keyword>